<dbReference type="RefSeq" id="WP_260907431.1">
    <property type="nucleotide sequence ID" value="NZ_JAOCZP010000014.1"/>
</dbReference>
<gene>
    <name evidence="4" type="ORF">N5A92_25995</name>
</gene>
<dbReference type="Pfam" id="PF05239">
    <property type="entry name" value="PRC"/>
    <property type="match status" value="1"/>
</dbReference>
<feature type="domain" description="PRC-barrel" evidence="3">
    <location>
        <begin position="49"/>
        <end position="127"/>
    </location>
</feature>
<reference evidence="4 5" key="1">
    <citation type="submission" date="2022-09" db="EMBL/GenBank/DDBJ databases">
        <title>Chelativorans salina sp. nov., a novel slightly halophilic bacterium isolated from a saline lake sediment enrichment.</title>
        <authorList>
            <person name="Gao L."/>
            <person name="Fang B.-Z."/>
            <person name="Li W.-J."/>
        </authorList>
    </citation>
    <scope>NUCLEOTIDE SEQUENCE [LARGE SCALE GENOMIC DNA]</scope>
    <source>
        <strain evidence="4 5">EGI FJ00035</strain>
    </source>
</reference>
<dbReference type="Gene3D" id="2.30.30.240">
    <property type="entry name" value="PRC-barrel domain"/>
    <property type="match status" value="1"/>
</dbReference>
<feature type="chain" id="PRO_5045996132" evidence="2">
    <location>
        <begin position="22"/>
        <end position="185"/>
    </location>
</feature>
<evidence type="ECO:0000256" key="1">
    <source>
        <dbReference type="SAM" id="MobiDB-lite"/>
    </source>
</evidence>
<accession>A0ABT2LYJ4</accession>
<keyword evidence="5" id="KW-1185">Reference proteome</keyword>
<dbReference type="EMBL" id="JAOCZP010000014">
    <property type="protein sequence ID" value="MCT7378468.1"/>
    <property type="molecule type" value="Genomic_DNA"/>
</dbReference>
<proteinExistence type="predicted"/>
<protein>
    <submittedName>
        <fullName evidence="4">PRC-barrel domain-containing protein</fullName>
    </submittedName>
</protein>
<evidence type="ECO:0000256" key="2">
    <source>
        <dbReference type="SAM" id="SignalP"/>
    </source>
</evidence>
<dbReference type="InterPro" id="IPR011033">
    <property type="entry name" value="PRC_barrel-like_sf"/>
</dbReference>
<feature type="compositionally biased region" description="Basic and acidic residues" evidence="1">
    <location>
        <begin position="155"/>
        <end position="167"/>
    </location>
</feature>
<evidence type="ECO:0000259" key="3">
    <source>
        <dbReference type="Pfam" id="PF05239"/>
    </source>
</evidence>
<name>A0ABT2LYJ4_9HYPH</name>
<dbReference type="SUPFAM" id="SSF50346">
    <property type="entry name" value="PRC-barrel domain"/>
    <property type="match status" value="1"/>
</dbReference>
<sequence length="185" mass="19260">MASKLLISTAVATLLASGAMAQTTTPTAPTEPVPAQPEVEMVVRASGHLASNLIGETVYSGRGDDAQNIGKVNDLVISDDGEVEAIVVGVGGFLGIGQKEVALQYDVAMWAEREGDRWLVVETSADALKALDDFDRSAYRPMPADANIAEPKPATAEEIKAAEEKAAAEAAQAEAEAQPAEPAEE</sequence>
<feature type="signal peptide" evidence="2">
    <location>
        <begin position="1"/>
        <end position="21"/>
    </location>
</feature>
<dbReference type="Proteomes" id="UP001320831">
    <property type="component" value="Unassembled WGS sequence"/>
</dbReference>
<evidence type="ECO:0000313" key="5">
    <source>
        <dbReference type="Proteomes" id="UP001320831"/>
    </source>
</evidence>
<evidence type="ECO:0000313" key="4">
    <source>
        <dbReference type="EMBL" id="MCT7378468.1"/>
    </source>
</evidence>
<feature type="compositionally biased region" description="Low complexity" evidence="1">
    <location>
        <begin position="168"/>
        <end position="185"/>
    </location>
</feature>
<organism evidence="4 5">
    <name type="scientific">Chelativorans salis</name>
    <dbReference type="NCBI Taxonomy" id="2978478"/>
    <lineage>
        <taxon>Bacteria</taxon>
        <taxon>Pseudomonadati</taxon>
        <taxon>Pseudomonadota</taxon>
        <taxon>Alphaproteobacteria</taxon>
        <taxon>Hyphomicrobiales</taxon>
        <taxon>Phyllobacteriaceae</taxon>
        <taxon>Chelativorans</taxon>
    </lineage>
</organism>
<feature type="region of interest" description="Disordered" evidence="1">
    <location>
        <begin position="143"/>
        <end position="185"/>
    </location>
</feature>
<dbReference type="InterPro" id="IPR027275">
    <property type="entry name" value="PRC-brl_dom"/>
</dbReference>
<dbReference type="PANTHER" id="PTHR36505:SF1">
    <property type="entry name" value="BLR1072 PROTEIN"/>
    <property type="match status" value="1"/>
</dbReference>
<keyword evidence="2" id="KW-0732">Signal</keyword>
<comment type="caution">
    <text evidence="4">The sequence shown here is derived from an EMBL/GenBank/DDBJ whole genome shotgun (WGS) entry which is preliminary data.</text>
</comment>
<dbReference type="PANTHER" id="PTHR36505">
    <property type="entry name" value="BLR1072 PROTEIN"/>
    <property type="match status" value="1"/>
</dbReference>